<dbReference type="RefSeq" id="WP_201923910.1">
    <property type="nucleotide sequence ID" value="NZ_JAERQG010000004.1"/>
</dbReference>
<evidence type="ECO:0000313" key="6">
    <source>
        <dbReference type="EMBL" id="MBL0766888.1"/>
    </source>
</evidence>
<comment type="caution">
    <text evidence="6">The sequence shown here is derived from an EMBL/GenBank/DDBJ whole genome shotgun (WGS) entry which is preliminary data.</text>
</comment>
<dbReference type="Pfam" id="PF09375">
    <property type="entry name" value="Peptidase_M75"/>
    <property type="match status" value="1"/>
</dbReference>
<feature type="chain" id="PRO_5036704197" evidence="4">
    <location>
        <begin position="23"/>
        <end position="390"/>
    </location>
</feature>
<comment type="subcellular location">
    <subcellularLocation>
        <location evidence="1">Cell envelope</location>
    </subcellularLocation>
</comment>
<accession>A0A937ANS2</accession>
<feature type="compositionally biased region" description="Polar residues" evidence="3">
    <location>
        <begin position="187"/>
        <end position="197"/>
    </location>
</feature>
<dbReference type="InterPro" id="IPR018976">
    <property type="entry name" value="Imelysin-like"/>
</dbReference>
<proteinExistence type="predicted"/>
<dbReference type="Gene3D" id="1.20.1420.20">
    <property type="entry name" value="M75 peptidase, HXXE motif"/>
    <property type="match status" value="1"/>
</dbReference>
<evidence type="ECO:0000256" key="4">
    <source>
        <dbReference type="SAM" id="SignalP"/>
    </source>
</evidence>
<dbReference type="InterPro" id="IPR038352">
    <property type="entry name" value="Imelysin_sf"/>
</dbReference>
<evidence type="ECO:0000256" key="2">
    <source>
        <dbReference type="ARBA" id="ARBA00022729"/>
    </source>
</evidence>
<name>A0A937ANS2_9BACT</name>
<evidence type="ECO:0000259" key="5">
    <source>
        <dbReference type="Pfam" id="PF09375"/>
    </source>
</evidence>
<dbReference type="AlphaFoldDB" id="A0A937ANS2"/>
<dbReference type="Proteomes" id="UP000642920">
    <property type="component" value="Unassembled WGS sequence"/>
</dbReference>
<dbReference type="CDD" id="cd14657">
    <property type="entry name" value="Imelysin_IrpA-like"/>
    <property type="match status" value="1"/>
</dbReference>
<dbReference type="PROSITE" id="PS51257">
    <property type="entry name" value="PROKAR_LIPOPROTEIN"/>
    <property type="match status" value="1"/>
</dbReference>
<protein>
    <submittedName>
        <fullName evidence="6">Peptidase m75, imelysin</fullName>
    </submittedName>
</protein>
<organism evidence="6 7">
    <name type="scientific">Marivirga atlantica</name>
    <dbReference type="NCBI Taxonomy" id="1548457"/>
    <lineage>
        <taxon>Bacteria</taxon>
        <taxon>Pseudomonadati</taxon>
        <taxon>Bacteroidota</taxon>
        <taxon>Cytophagia</taxon>
        <taxon>Cytophagales</taxon>
        <taxon>Marivirgaceae</taxon>
        <taxon>Marivirga</taxon>
    </lineage>
</organism>
<feature type="region of interest" description="Disordered" evidence="3">
    <location>
        <begin position="178"/>
        <end position="198"/>
    </location>
</feature>
<keyword evidence="7" id="KW-1185">Reference proteome</keyword>
<evidence type="ECO:0000313" key="7">
    <source>
        <dbReference type="Proteomes" id="UP000642920"/>
    </source>
</evidence>
<feature type="signal peptide" evidence="4">
    <location>
        <begin position="1"/>
        <end position="22"/>
    </location>
</feature>
<gene>
    <name evidence="6" type="ORF">JKP34_16585</name>
</gene>
<reference evidence="6" key="1">
    <citation type="submission" date="2021-01" db="EMBL/GenBank/DDBJ databases">
        <title>Marivirga sp. nov., isolated from intertidal surface sediments.</title>
        <authorList>
            <person name="Zhang M."/>
        </authorList>
    </citation>
    <scope>NUCLEOTIDE SEQUENCE</scope>
    <source>
        <strain evidence="6">SM1354</strain>
    </source>
</reference>
<dbReference type="EMBL" id="JAERQG010000004">
    <property type="protein sequence ID" value="MBL0766888.1"/>
    <property type="molecule type" value="Genomic_DNA"/>
</dbReference>
<evidence type="ECO:0000256" key="1">
    <source>
        <dbReference type="ARBA" id="ARBA00004196"/>
    </source>
</evidence>
<feature type="domain" description="Imelysin-like" evidence="5">
    <location>
        <begin position="41"/>
        <end position="373"/>
    </location>
</feature>
<sequence length="390" mass="42906">MRNIFYLILSASFFILSACDSAEQEASVSSDVVENYSEIVLANYKDTYEDAMQLQSKINEFIAEPSQARMEAAKDAWLNARESYGQTEAFRFYGGPIDDEDGPEGQLNAWPLDEAYIDYVIGGAESNANIINSPDVFPDINADMIAELNEQGSETNVSSGYHAIEFLLWGQDLSEGPGGGERPYTDYLTTNEGTASNQDRRSTYLNEVTKLLVADLSSLVQEWDSGGNNFRESFTATPQKSIENIISALGKLSKGELAGERMFVAYDLQSKEDEHSCFSDNTHRDIVNNALGIQNVYLGRYETNSGTVIKGVSIHDLLKDKDADLAEAIKTNMEESVAACKAIQPPFDQEILNPEGRERIVTAITLLRAQGDKLAEAASVLGFEFDPSAI</sequence>
<dbReference type="GO" id="GO:0030313">
    <property type="term" value="C:cell envelope"/>
    <property type="evidence" value="ECO:0007669"/>
    <property type="project" value="UniProtKB-SubCell"/>
</dbReference>
<keyword evidence="2 4" id="KW-0732">Signal</keyword>
<evidence type="ECO:0000256" key="3">
    <source>
        <dbReference type="SAM" id="MobiDB-lite"/>
    </source>
</evidence>